<comment type="catalytic activity">
    <reaction evidence="1">
        <text>S-ubiquitinyl-[E2 ubiquitin-conjugating enzyme]-L-cysteine + [acceptor protein]-L-lysine = [E2 ubiquitin-conjugating enzyme]-L-cysteine + N(6)-ubiquitinyl-[acceptor protein]-L-lysine.</text>
        <dbReference type="EC" id="2.3.2.26"/>
    </reaction>
</comment>
<dbReference type="PROSITE" id="PS50237">
    <property type="entry name" value="HECT"/>
    <property type="match status" value="1"/>
</dbReference>
<feature type="domain" description="HECT" evidence="7">
    <location>
        <begin position="597"/>
        <end position="932"/>
    </location>
</feature>
<dbReference type="FunFam" id="3.30.2410.10:FF:000003">
    <property type="entry name" value="probable E3 ubiquitin-protein ligase HERC4 isoform X1"/>
    <property type="match status" value="1"/>
</dbReference>
<dbReference type="GO" id="GO:0000209">
    <property type="term" value="P:protein polyubiquitination"/>
    <property type="evidence" value="ECO:0007669"/>
    <property type="project" value="InterPro"/>
</dbReference>
<reference evidence="8" key="1">
    <citation type="submission" date="2014-02" db="EMBL/GenBank/DDBJ databases">
        <authorList>
            <person name="Genoscope - CEA"/>
        </authorList>
    </citation>
    <scope>NUCLEOTIDE SEQUENCE</scope>
    <source>
        <strain evidence="8">LS3</strain>
    </source>
</reference>
<dbReference type="PhylomeDB" id="A0A060SZV9"/>
<evidence type="ECO:0000256" key="3">
    <source>
        <dbReference type="ARBA" id="ARBA00022679"/>
    </source>
</evidence>
<evidence type="ECO:0000256" key="6">
    <source>
        <dbReference type="SAM" id="MobiDB-lite"/>
    </source>
</evidence>
<dbReference type="EC" id="2.3.2.26" evidence="2"/>
<reference evidence="8" key="2">
    <citation type="submission" date="2014-06" db="EMBL/GenBank/DDBJ databases">
        <title>The complete genome of Blastobotrys (Arxula) adeninivorans LS3 - a yeast of biotechnological interest.</title>
        <authorList>
            <person name="Kunze G."/>
            <person name="Gaillardin C."/>
            <person name="Czernicka M."/>
            <person name="Durrens P."/>
            <person name="Martin T."/>
            <person name="Boer E."/>
            <person name="Gabaldon T."/>
            <person name="Cruz J."/>
            <person name="Talla E."/>
            <person name="Marck C."/>
            <person name="Goffeau A."/>
            <person name="Barbe V."/>
            <person name="Baret P."/>
            <person name="Baronian K."/>
            <person name="Beier S."/>
            <person name="Bleykasten C."/>
            <person name="Bode R."/>
            <person name="Casaregola S."/>
            <person name="Despons L."/>
            <person name="Fairhead C."/>
            <person name="Giersberg M."/>
            <person name="Gierski P."/>
            <person name="Hahnel U."/>
            <person name="Hartmann A."/>
            <person name="Jankowska D."/>
            <person name="Jubin C."/>
            <person name="Jung P."/>
            <person name="Lafontaine I."/>
            <person name="Leh-Louis V."/>
            <person name="Lemaire M."/>
            <person name="Marcet-Houben M."/>
            <person name="Mascher M."/>
            <person name="Morel G."/>
            <person name="Richard G.-F."/>
            <person name="Riechen J."/>
            <person name="Sacerdot C."/>
            <person name="Sarkar A."/>
            <person name="Savel G."/>
            <person name="Schacherer J."/>
            <person name="Sherman D."/>
            <person name="Straub M.-L."/>
            <person name="Stein N."/>
            <person name="Thierry A."/>
            <person name="Trautwein-Schult A."/>
            <person name="Westhof E."/>
            <person name="Worch S."/>
            <person name="Dujon B."/>
            <person name="Souciet J.-L."/>
            <person name="Wincker P."/>
            <person name="Scholz U."/>
            <person name="Neuveglise N."/>
        </authorList>
    </citation>
    <scope>NUCLEOTIDE SEQUENCE</scope>
    <source>
        <strain evidence="8">LS3</strain>
    </source>
</reference>
<feature type="active site" description="Glycyl thioester intermediate" evidence="5">
    <location>
        <position position="900"/>
    </location>
</feature>
<dbReference type="Gene3D" id="3.30.2160.10">
    <property type="entry name" value="Hect, E3 ligase catalytic domain"/>
    <property type="match status" value="1"/>
</dbReference>
<proteinExistence type="predicted"/>
<feature type="region of interest" description="Disordered" evidence="6">
    <location>
        <begin position="360"/>
        <end position="400"/>
    </location>
</feature>
<name>A0A060SZV9_BLAAD</name>
<evidence type="ECO:0000313" key="8">
    <source>
        <dbReference type="EMBL" id="CDP34213.1"/>
    </source>
</evidence>
<feature type="region of interest" description="Disordered" evidence="6">
    <location>
        <begin position="315"/>
        <end position="347"/>
    </location>
</feature>
<feature type="compositionally biased region" description="Low complexity" evidence="6">
    <location>
        <begin position="484"/>
        <end position="500"/>
    </location>
</feature>
<dbReference type="Pfam" id="PF00632">
    <property type="entry name" value="HECT"/>
    <property type="match status" value="1"/>
</dbReference>
<protein>
    <recommendedName>
        <fullName evidence="2">HECT-type E3 ubiquitin transferase</fullName>
        <ecNumber evidence="2">2.3.2.26</ecNumber>
    </recommendedName>
</protein>
<dbReference type="SMART" id="SM00119">
    <property type="entry name" value="HECTc"/>
    <property type="match status" value="1"/>
</dbReference>
<sequence>MPWFFSRKKQPSSTSQQQQQNGRARRDSENFAHNVSTMSSVGAIVSSVSAANMAQNPRAKPSQDSDKLVIKKCICCGTKLQVPDKLPYFKCSICDTFHDVKPPKHRQAHSKADSPYVVPLTVELVMEAIKIDNESNCGNSPPLYSELEKLLAGACSNVAVMNQSFSLGLDKMSYSRPNIDYAKVDQFYCLLESLDSHHPMKVLITSLIALLKRLGQALESPTDITFLLIILENPLLYNYSIFSAKGETGKFASLQSQTRELLERTVGLLAHCPKRAKHYLLNWLSRFPVERYSPKVDLLNAYVAHRLTLHYYNSSSGASGHRSGGAGSNKVGSRHSRSLSESSLSTPTTTQLSSAMFSSSVGSSSQASSSSRNHQRMFNGPMILPRPKKRRSSTQGQIKPSVYGDDWRIAAFVRVLAILFNANTVSKNKIPISAFYNSMVDFTDVASDFDDWQRLGVPTSSLTLYSGPNPGIPSLTSHRHHHSTTGMSGHSNSHHNSYTSRALASTTPSSAGYFAHGISDFPSLYEQKVAFCQYPFLLSMGSKTQILEYDARRQMEYKAQEAFFGALDRRCSVSPFLHIRVDRNHILQDSFEAFDSNEDDLKKSLKVEFVGEPGVDAGGLRKEWFLLLVRELFSPSIGLFYEDDESRYFWFDSMSNGKPLKYYKFTGVAVGLALYNSTILDINFPPLLYKKLLGVPYTLEDFITFTPSYGRSLQALLDYEEDDLEEVFSLNFCLYIREKDGSVTEEVLVPDGANISVTKANRHDYVRRVINYYLDTSIKRQFEAFKQGFYKVVGGNALTLFRPEEIELLIRGSPEPIDVDALRSVTKYQHWGPKGYDASEELVIKWFWKYFQGLSPQDQRKLLVFVTGSDRIPATGIANMAFRISKIGDDCERFPTSHTCFNQLCLYAYSSRAKLEDKLTIAINESQGFGIK</sequence>
<feature type="region of interest" description="Disordered" evidence="6">
    <location>
        <begin position="1"/>
        <end position="29"/>
    </location>
</feature>
<evidence type="ECO:0000256" key="5">
    <source>
        <dbReference type="PROSITE-ProRule" id="PRU00104"/>
    </source>
</evidence>
<keyword evidence="4 5" id="KW-0833">Ubl conjugation pathway</keyword>
<evidence type="ECO:0000259" key="7">
    <source>
        <dbReference type="PROSITE" id="PS50237"/>
    </source>
</evidence>
<dbReference type="AlphaFoldDB" id="A0A060SZV9"/>
<dbReference type="InterPro" id="IPR000569">
    <property type="entry name" value="HECT_dom"/>
</dbReference>
<feature type="compositionally biased region" description="Low complexity" evidence="6">
    <location>
        <begin position="11"/>
        <end position="20"/>
    </location>
</feature>
<evidence type="ECO:0000256" key="1">
    <source>
        <dbReference type="ARBA" id="ARBA00000885"/>
    </source>
</evidence>
<dbReference type="InterPro" id="IPR035983">
    <property type="entry name" value="Hect_E3_ubiquitin_ligase"/>
</dbReference>
<dbReference type="CDD" id="cd00078">
    <property type="entry name" value="HECTc"/>
    <property type="match status" value="1"/>
</dbReference>
<dbReference type="Gene3D" id="3.90.1750.10">
    <property type="entry name" value="Hect, E3 ligase catalytic domains"/>
    <property type="match status" value="1"/>
</dbReference>
<keyword evidence="3" id="KW-0808">Transferase</keyword>
<evidence type="ECO:0000256" key="4">
    <source>
        <dbReference type="ARBA" id="ARBA00022786"/>
    </source>
</evidence>
<feature type="compositionally biased region" description="Basic residues" evidence="6">
    <location>
        <begin position="1"/>
        <end position="10"/>
    </location>
</feature>
<dbReference type="EMBL" id="HG937693">
    <property type="protein sequence ID" value="CDP34213.1"/>
    <property type="molecule type" value="Genomic_DNA"/>
</dbReference>
<dbReference type="PANTHER" id="PTHR45700">
    <property type="entry name" value="UBIQUITIN-PROTEIN LIGASE E3C"/>
    <property type="match status" value="1"/>
</dbReference>
<gene>
    <name evidence="8" type="ORF">GNLVRS02_ARAD1C07260g</name>
</gene>
<dbReference type="InterPro" id="IPR044611">
    <property type="entry name" value="E3A/B/C-like"/>
</dbReference>
<accession>A0A060SZV9</accession>
<dbReference type="PANTHER" id="PTHR45700:SF8">
    <property type="entry name" value="HECT-TYPE E3 UBIQUITIN TRANSFERASE"/>
    <property type="match status" value="1"/>
</dbReference>
<evidence type="ECO:0000256" key="2">
    <source>
        <dbReference type="ARBA" id="ARBA00012485"/>
    </source>
</evidence>
<dbReference type="SUPFAM" id="SSF56204">
    <property type="entry name" value="Hect, E3 ligase catalytic domain"/>
    <property type="match status" value="1"/>
</dbReference>
<feature type="region of interest" description="Disordered" evidence="6">
    <location>
        <begin position="473"/>
        <end position="500"/>
    </location>
</feature>
<organism evidence="8">
    <name type="scientific">Blastobotrys adeninivorans</name>
    <name type="common">Yeast</name>
    <name type="synonym">Arxula adeninivorans</name>
    <dbReference type="NCBI Taxonomy" id="409370"/>
    <lineage>
        <taxon>Eukaryota</taxon>
        <taxon>Fungi</taxon>
        <taxon>Dikarya</taxon>
        <taxon>Ascomycota</taxon>
        <taxon>Saccharomycotina</taxon>
        <taxon>Dipodascomycetes</taxon>
        <taxon>Dipodascales</taxon>
        <taxon>Trichomonascaceae</taxon>
        <taxon>Blastobotrys</taxon>
    </lineage>
</organism>
<dbReference type="Gene3D" id="3.30.2410.10">
    <property type="entry name" value="Hect, E3 ligase catalytic domain"/>
    <property type="match status" value="1"/>
</dbReference>
<dbReference type="GO" id="GO:0061630">
    <property type="term" value="F:ubiquitin protein ligase activity"/>
    <property type="evidence" value="ECO:0007669"/>
    <property type="project" value="UniProtKB-EC"/>
</dbReference>
<feature type="compositionally biased region" description="Low complexity" evidence="6">
    <location>
        <begin position="360"/>
        <end position="371"/>
    </location>
</feature>